<accession>A0A7T3FWB0</accession>
<dbReference type="EMBL" id="CP065856">
    <property type="protein sequence ID" value="QPV61951.1"/>
    <property type="molecule type" value="Genomic_DNA"/>
</dbReference>
<dbReference type="Gene3D" id="3.40.50.720">
    <property type="entry name" value="NAD(P)-binding Rossmann-like Domain"/>
    <property type="match status" value="1"/>
</dbReference>
<dbReference type="Proteomes" id="UP000595001">
    <property type="component" value="Chromosome"/>
</dbReference>
<dbReference type="InterPro" id="IPR000683">
    <property type="entry name" value="Gfo/Idh/MocA-like_OxRdtase_N"/>
</dbReference>
<dbReference type="KEGG" id="hlt:I7X12_14485"/>
<evidence type="ECO:0000256" key="1">
    <source>
        <dbReference type="SAM" id="MobiDB-lite"/>
    </source>
</evidence>
<feature type="region of interest" description="Disordered" evidence="1">
    <location>
        <begin position="1"/>
        <end position="66"/>
    </location>
</feature>
<dbReference type="AlphaFoldDB" id="A0A7T3FWB0"/>
<gene>
    <name evidence="3" type="ORF">I7X12_14485</name>
</gene>
<dbReference type="GO" id="GO:0000166">
    <property type="term" value="F:nucleotide binding"/>
    <property type="evidence" value="ECO:0007669"/>
    <property type="project" value="InterPro"/>
</dbReference>
<evidence type="ECO:0000313" key="4">
    <source>
        <dbReference type="Proteomes" id="UP000595001"/>
    </source>
</evidence>
<name>A0A7T3FWB0_9EURY</name>
<sequence length="213" mass="23240">MTRTRRSVRSERQLLTRIRPSGHRARRARRTQGDPRGVSGGAGAHGPRGRPVPTGERAVSRPLRRDDVRGSDELFAVGIDAATISTPNELHVAAVPEAFDTGLDLLVEKPLADDRSGEVFGVTSAAGPLDRTPDERFRSEVPWRLHDVVGAVGFDTVDSERSDAPRPRSRPGDPGVTGPADVRRVPTGLRWLRDRPLPSVYSVSRAELPEVNK</sequence>
<proteinExistence type="predicted"/>
<dbReference type="SUPFAM" id="SSF51735">
    <property type="entry name" value="NAD(P)-binding Rossmann-fold domains"/>
    <property type="match status" value="1"/>
</dbReference>
<reference evidence="3 4" key="1">
    <citation type="submission" date="2020-12" db="EMBL/GenBank/DDBJ databases">
        <title>Halosimplex halophilum sp. nov. and Halosimplex salinum sp. nov., two new members of the genus Halosimplex.</title>
        <authorList>
            <person name="Cui H.L."/>
        </authorList>
    </citation>
    <scope>NUCLEOTIDE SEQUENCE [LARGE SCALE GENOMIC DNA]</scope>
    <source>
        <strain evidence="3 4">YGH94</strain>
    </source>
</reference>
<organism evidence="3 4">
    <name type="scientific">Halosimplex litoreum</name>
    <dbReference type="NCBI Taxonomy" id="1198301"/>
    <lineage>
        <taxon>Archaea</taxon>
        <taxon>Methanobacteriati</taxon>
        <taxon>Methanobacteriota</taxon>
        <taxon>Stenosarchaea group</taxon>
        <taxon>Halobacteria</taxon>
        <taxon>Halobacteriales</taxon>
        <taxon>Haloarculaceae</taxon>
        <taxon>Halosimplex</taxon>
    </lineage>
</organism>
<dbReference type="InterPro" id="IPR036291">
    <property type="entry name" value="NAD(P)-bd_dom_sf"/>
</dbReference>
<evidence type="ECO:0000259" key="2">
    <source>
        <dbReference type="Pfam" id="PF01408"/>
    </source>
</evidence>
<feature type="region of interest" description="Disordered" evidence="1">
    <location>
        <begin position="154"/>
        <end position="187"/>
    </location>
</feature>
<dbReference type="Pfam" id="PF01408">
    <property type="entry name" value="GFO_IDH_MocA"/>
    <property type="match status" value="1"/>
</dbReference>
<keyword evidence="4" id="KW-1185">Reference proteome</keyword>
<protein>
    <submittedName>
        <fullName evidence="3">Gfo/Idh/MocA family oxidoreductase</fullName>
    </submittedName>
</protein>
<evidence type="ECO:0000313" key="3">
    <source>
        <dbReference type="EMBL" id="QPV61951.1"/>
    </source>
</evidence>
<feature type="compositionally biased region" description="Basic residues" evidence="1">
    <location>
        <begin position="20"/>
        <end position="30"/>
    </location>
</feature>
<feature type="domain" description="Gfo/Idh/MocA-like oxidoreductase N-terminal" evidence="2">
    <location>
        <begin position="72"/>
        <end position="113"/>
    </location>
</feature>